<feature type="region of interest" description="Disordered" evidence="2">
    <location>
        <begin position="61"/>
        <end position="85"/>
    </location>
</feature>
<evidence type="ECO:0000313" key="3">
    <source>
        <dbReference type="EMBL" id="KAK7294494.1"/>
    </source>
</evidence>
<dbReference type="EMBL" id="JAYKXN010000004">
    <property type="protein sequence ID" value="KAK7294494.1"/>
    <property type="molecule type" value="Genomic_DNA"/>
</dbReference>
<name>A0AAN9JA56_CLITE</name>
<reference evidence="3 4" key="1">
    <citation type="submission" date="2024-01" db="EMBL/GenBank/DDBJ databases">
        <title>The genomes of 5 underutilized Papilionoideae crops provide insights into root nodulation and disease resistance.</title>
        <authorList>
            <person name="Yuan L."/>
        </authorList>
    </citation>
    <scope>NUCLEOTIDE SEQUENCE [LARGE SCALE GENOMIC DNA]</scope>
    <source>
        <strain evidence="3">LY-2023</strain>
        <tissue evidence="3">Leaf</tissue>
    </source>
</reference>
<evidence type="ECO:0000256" key="1">
    <source>
        <dbReference type="ARBA" id="ARBA00010502"/>
    </source>
</evidence>
<protein>
    <submittedName>
        <fullName evidence="3">Uncharacterized protein</fullName>
    </submittedName>
</protein>
<keyword evidence="4" id="KW-1185">Reference proteome</keyword>
<dbReference type="PANTHER" id="PTHR33565:SF20">
    <property type="entry name" value="DORMANCY-ASSOCIATED PROTEIN HOMOLOG 4"/>
    <property type="match status" value="1"/>
</dbReference>
<gene>
    <name evidence="3" type="ORF">RJT34_17383</name>
</gene>
<dbReference type="AlphaFoldDB" id="A0AAN9JA56"/>
<organism evidence="3 4">
    <name type="scientific">Clitoria ternatea</name>
    <name type="common">Butterfly pea</name>
    <dbReference type="NCBI Taxonomy" id="43366"/>
    <lineage>
        <taxon>Eukaryota</taxon>
        <taxon>Viridiplantae</taxon>
        <taxon>Streptophyta</taxon>
        <taxon>Embryophyta</taxon>
        <taxon>Tracheophyta</taxon>
        <taxon>Spermatophyta</taxon>
        <taxon>Magnoliopsida</taxon>
        <taxon>eudicotyledons</taxon>
        <taxon>Gunneridae</taxon>
        <taxon>Pentapetalae</taxon>
        <taxon>rosids</taxon>
        <taxon>fabids</taxon>
        <taxon>Fabales</taxon>
        <taxon>Fabaceae</taxon>
        <taxon>Papilionoideae</taxon>
        <taxon>50 kb inversion clade</taxon>
        <taxon>NPAAA clade</taxon>
        <taxon>indigoferoid/millettioid clade</taxon>
        <taxon>Phaseoleae</taxon>
        <taxon>Clitoria</taxon>
    </lineage>
</organism>
<sequence>MMDFLHKLWDETVAGPIPETGLGKLRKYHSFSVATARSPVVEDVPVSRSITIVRTQSGFHQTTSDHVSRSVPITPRTPLPLDTPGGDFKKFTRWKSSTETADNRSPTIYDWVIMSAVDCY</sequence>
<evidence type="ECO:0000256" key="2">
    <source>
        <dbReference type="SAM" id="MobiDB-lite"/>
    </source>
</evidence>
<accession>A0AAN9JA56</accession>
<evidence type="ECO:0000313" key="4">
    <source>
        <dbReference type="Proteomes" id="UP001359559"/>
    </source>
</evidence>
<dbReference type="Proteomes" id="UP001359559">
    <property type="component" value="Unassembled WGS sequence"/>
</dbReference>
<dbReference type="PANTHER" id="PTHR33565">
    <property type="entry name" value="DORMANCY-ASSOCIATED PROTEIN 1"/>
    <property type="match status" value="1"/>
</dbReference>
<dbReference type="Pfam" id="PF05564">
    <property type="entry name" value="Auxin_repressed"/>
    <property type="match status" value="1"/>
</dbReference>
<comment type="caution">
    <text evidence="3">The sequence shown here is derived from an EMBL/GenBank/DDBJ whole genome shotgun (WGS) entry which is preliminary data.</text>
</comment>
<comment type="similarity">
    <text evidence="1">Belongs to the DRM1/ARP family.</text>
</comment>
<proteinExistence type="inferred from homology"/>
<dbReference type="InterPro" id="IPR008406">
    <property type="entry name" value="DRM/ARP"/>
</dbReference>